<dbReference type="PANTHER" id="PTHR37469:SF2">
    <property type="entry name" value="CELLOBIONIC ACID PHOSPHORYLASE"/>
    <property type="match status" value="1"/>
</dbReference>
<evidence type="ECO:0000313" key="3">
    <source>
        <dbReference type="EMBL" id="EHJ58310.1"/>
    </source>
</evidence>
<gene>
    <name evidence="3" type="ORF">NSU_4763</name>
</gene>
<organism evidence="3 4">
    <name type="scientific">Novosphingobium pentaromativorans US6-1</name>
    <dbReference type="NCBI Taxonomy" id="1088721"/>
    <lineage>
        <taxon>Bacteria</taxon>
        <taxon>Pseudomonadati</taxon>
        <taxon>Pseudomonadota</taxon>
        <taxon>Alphaproteobacteria</taxon>
        <taxon>Sphingomonadales</taxon>
        <taxon>Sphingomonadaceae</taxon>
        <taxon>Novosphingobium</taxon>
    </lineage>
</organism>
<proteinExistence type="predicted"/>
<dbReference type="GO" id="GO:0030246">
    <property type="term" value="F:carbohydrate binding"/>
    <property type="evidence" value="ECO:0007669"/>
    <property type="project" value="InterPro"/>
</dbReference>
<dbReference type="SUPFAM" id="SSF74650">
    <property type="entry name" value="Galactose mutarotase-like"/>
    <property type="match status" value="2"/>
</dbReference>
<reference evidence="3 4" key="1">
    <citation type="journal article" date="2012" name="J. Bacteriol.">
        <title>Genome sequence of benzo(a)pyrene-degrading bacterium Novosphingobium pentaromativorans US6-1.</title>
        <authorList>
            <person name="Luo Y.R."/>
            <person name="Kang S.G."/>
            <person name="Kim S.J."/>
            <person name="Kim M.R."/>
            <person name="Li N."/>
            <person name="Lee J.H."/>
            <person name="Kwon K.K."/>
        </authorList>
    </citation>
    <scope>NUCLEOTIDE SEQUENCE [LARGE SCALE GENOMIC DNA]</scope>
    <source>
        <strain evidence="3 4">US6-1</strain>
    </source>
</reference>
<dbReference type="EMBL" id="AGFM01000088">
    <property type="protein sequence ID" value="EHJ58310.1"/>
    <property type="molecule type" value="Genomic_DNA"/>
</dbReference>
<feature type="domain" description="Glycosyl hydrolase 94 supersandwich" evidence="2">
    <location>
        <begin position="7"/>
        <end position="114"/>
    </location>
</feature>
<dbReference type="eggNOG" id="COG3459">
    <property type="taxonomic scope" value="Bacteria"/>
</dbReference>
<dbReference type="PATRIC" id="fig|1088721.3.peg.4677"/>
<evidence type="ECO:0000259" key="2">
    <source>
        <dbReference type="Pfam" id="PF06165"/>
    </source>
</evidence>
<dbReference type="Proteomes" id="UP000004030">
    <property type="component" value="Unassembled WGS sequence"/>
</dbReference>
<name>G6EK92_9SPHN</name>
<protein>
    <submittedName>
        <fullName evidence="3">Carbohydrate binding protein</fullName>
    </submittedName>
</protein>
<dbReference type="AlphaFoldDB" id="G6EK92"/>
<dbReference type="InterPro" id="IPR052047">
    <property type="entry name" value="GH94_Enzymes"/>
</dbReference>
<evidence type="ECO:0000313" key="4">
    <source>
        <dbReference type="Proteomes" id="UP000004030"/>
    </source>
</evidence>
<dbReference type="InterPro" id="IPR011013">
    <property type="entry name" value="Gal_mutarotase_sf_dom"/>
</dbReference>
<comment type="caution">
    <text evidence="3">The sequence shown here is derived from an EMBL/GenBank/DDBJ whole genome shotgun (WGS) entry which is preliminary data.</text>
</comment>
<keyword evidence="4" id="KW-1185">Reference proteome</keyword>
<dbReference type="Pfam" id="PF06165">
    <property type="entry name" value="GH94_b-supersand"/>
    <property type="match status" value="2"/>
</dbReference>
<dbReference type="GO" id="GO:0003824">
    <property type="term" value="F:catalytic activity"/>
    <property type="evidence" value="ECO:0007669"/>
    <property type="project" value="InterPro"/>
</dbReference>
<dbReference type="PANTHER" id="PTHR37469">
    <property type="entry name" value="CELLOBIONIC ACID PHOSPHORYLASE-RELATED"/>
    <property type="match status" value="1"/>
</dbReference>
<dbReference type="GO" id="GO:0005975">
    <property type="term" value="P:carbohydrate metabolic process"/>
    <property type="evidence" value="ECO:0007669"/>
    <property type="project" value="InterPro"/>
</dbReference>
<feature type="domain" description="Glycosyl hydrolase 94 supersandwich" evidence="2">
    <location>
        <begin position="343"/>
        <end position="425"/>
    </location>
</feature>
<accession>G6EK92</accession>
<dbReference type="Gene3D" id="2.70.98.40">
    <property type="entry name" value="Glycoside hydrolase, family 65, N-terminal domain"/>
    <property type="match status" value="2"/>
</dbReference>
<evidence type="ECO:0000256" key="1">
    <source>
        <dbReference type="SAM" id="MobiDB-lite"/>
    </source>
</evidence>
<feature type="compositionally biased region" description="Basic and acidic residues" evidence="1">
    <location>
        <begin position="441"/>
        <end position="451"/>
    </location>
</feature>
<dbReference type="InterPro" id="IPR037018">
    <property type="entry name" value="GH65_N"/>
</dbReference>
<sequence length="451" mass="48425">MLPAMDGLLFSRRARDPKESPPVLLHRAIADEPGLRVRGVETDRLAFLGRHGHESAPAALNRDSLPGGLGWTLDPVIGLQAEIEIPPFGRREIAFLTIAAGSRETVQEIAERYTTIPSMDWAVSDAATAVARELHTLGLAPHRVPEAQKLLSRLLQPAPPRATYEGVGRGRASRQDLWALGISGDHPILLLGGGDTERSGLLRFLLSAHQLWRHRGVAVDLVVMHEGAEGYLEPVRERLLAVLRDAGVQDQLGQNGGVHLVGIDRADGDRARLLERSAHLRLDERGGSIADQLSRLDAEPLSGPRFTPVVPEGPVEVPAPGASPSRESLAFDNGLGGFTDGGREYVVALAPGVQTPAPWSNVLANSGFGTIVTEAGLGFSWATNSGENRITPWHNDPVKDTQGEILYVRDEENGRVWTTTPQPAGAIPPRGCATVPATRSGSERARALPRN</sequence>
<feature type="region of interest" description="Disordered" evidence="1">
    <location>
        <begin position="419"/>
        <end position="451"/>
    </location>
</feature>
<dbReference type="SMART" id="SM01068">
    <property type="entry name" value="CBM_X"/>
    <property type="match status" value="1"/>
</dbReference>
<dbReference type="InterPro" id="IPR010383">
    <property type="entry name" value="Glyco_hydrolase_94_b-supersand"/>
</dbReference>